<sequence>METVPWWHGNRGPGDDKRAAVGGRSCVGMVVSTPAAPTSQAADLLLRLLSGHSVLRLLPGHSRQQICCECSHVTTCITPSAAAVAAPTSQSATHLLLLLPGHSLQHTSVAAAGSQPAAHLLWPAAAAQMSRPAAHLLQLLPGHNLLNTAVAALRSQPATHLLQLLPGHSLQHTCYSCSQVKECSTPAVAGAISQPAADIIVHEEGLKEKEVGEEQISSQTQWQTLRHGVPMFKPSYQCPELALPNAKVEAQPAIQALRGP</sequence>
<dbReference type="AlphaFoldDB" id="A0AAV7PLC1"/>
<protein>
    <submittedName>
        <fullName evidence="1">Uncharacterized protein</fullName>
    </submittedName>
</protein>
<evidence type="ECO:0000313" key="1">
    <source>
        <dbReference type="EMBL" id="KAJ1129087.1"/>
    </source>
</evidence>
<comment type="caution">
    <text evidence="1">The sequence shown here is derived from an EMBL/GenBank/DDBJ whole genome shotgun (WGS) entry which is preliminary data.</text>
</comment>
<organism evidence="1 2">
    <name type="scientific">Pleurodeles waltl</name>
    <name type="common">Iberian ribbed newt</name>
    <dbReference type="NCBI Taxonomy" id="8319"/>
    <lineage>
        <taxon>Eukaryota</taxon>
        <taxon>Metazoa</taxon>
        <taxon>Chordata</taxon>
        <taxon>Craniata</taxon>
        <taxon>Vertebrata</taxon>
        <taxon>Euteleostomi</taxon>
        <taxon>Amphibia</taxon>
        <taxon>Batrachia</taxon>
        <taxon>Caudata</taxon>
        <taxon>Salamandroidea</taxon>
        <taxon>Salamandridae</taxon>
        <taxon>Pleurodelinae</taxon>
        <taxon>Pleurodeles</taxon>
    </lineage>
</organism>
<dbReference type="EMBL" id="JANPWB010000011">
    <property type="protein sequence ID" value="KAJ1129087.1"/>
    <property type="molecule type" value="Genomic_DNA"/>
</dbReference>
<dbReference type="Proteomes" id="UP001066276">
    <property type="component" value="Chromosome 7"/>
</dbReference>
<proteinExistence type="predicted"/>
<accession>A0AAV7PLC1</accession>
<name>A0AAV7PLC1_PLEWA</name>
<reference evidence="1" key="1">
    <citation type="journal article" date="2022" name="bioRxiv">
        <title>Sequencing and chromosome-scale assembly of the giantPleurodeles waltlgenome.</title>
        <authorList>
            <person name="Brown T."/>
            <person name="Elewa A."/>
            <person name="Iarovenko S."/>
            <person name="Subramanian E."/>
            <person name="Araus A.J."/>
            <person name="Petzold A."/>
            <person name="Susuki M."/>
            <person name="Suzuki K.-i.T."/>
            <person name="Hayashi T."/>
            <person name="Toyoda A."/>
            <person name="Oliveira C."/>
            <person name="Osipova E."/>
            <person name="Leigh N.D."/>
            <person name="Simon A."/>
            <person name="Yun M.H."/>
        </authorList>
    </citation>
    <scope>NUCLEOTIDE SEQUENCE</scope>
    <source>
        <strain evidence="1">20211129_DDA</strain>
        <tissue evidence="1">Liver</tissue>
    </source>
</reference>
<evidence type="ECO:0000313" key="2">
    <source>
        <dbReference type="Proteomes" id="UP001066276"/>
    </source>
</evidence>
<gene>
    <name evidence="1" type="ORF">NDU88_007458</name>
</gene>
<keyword evidence="2" id="KW-1185">Reference proteome</keyword>